<sequence>MISGQRINTSKSFFTVDRKTPNLRIQCIQQVTGFHLKFLPITYLGAPLFKGNKKGVLFDGIVQKIKSRITSWEKALLSHGGRLQLIKSVLSAMPLYLIQVLKPPKFVIERIERLFNKFFWGSFGEQKKIHWTSWDSACFPTEEGGLGVRRIDDMSEAFQYKAWWRFRNQSSLWAQFTLDKYCKGSHPLIAPLPHFASPNWKRLWRLRKEADRHCFWSLGEGKISFWFDNWVGEKPLGEQVSEHPWSFASVSFFWTDNKWDYLKLSQALPLNLVQQISNIPFDPTCADSIYWKLSTNGTFSTKSIWGQIRQTKSSQHLLREIWCPYIPPTMSVFLWRLINNNIPVDTRL</sequence>
<dbReference type="InterPro" id="IPR026960">
    <property type="entry name" value="RVT-Znf"/>
</dbReference>
<feature type="domain" description="Reverse transcriptase zinc-binding" evidence="1">
    <location>
        <begin position="299"/>
        <end position="348"/>
    </location>
</feature>
<dbReference type="Pfam" id="PF13966">
    <property type="entry name" value="zf-RVT"/>
    <property type="match status" value="1"/>
</dbReference>
<accession>A0AAW2MBW5</accession>
<dbReference type="PANTHER" id="PTHR33116:SF80">
    <property type="entry name" value="REVERSE TRANSCRIPTASE ZINC-BINDING DOMAIN-CONTAINING PROTEIN"/>
    <property type="match status" value="1"/>
</dbReference>
<comment type="caution">
    <text evidence="2">The sequence shown here is derived from an EMBL/GenBank/DDBJ whole genome shotgun (WGS) entry which is preliminary data.</text>
</comment>
<proteinExistence type="predicted"/>
<protein>
    <recommendedName>
        <fullName evidence="1">Reverse transcriptase zinc-binding domain-containing protein</fullName>
    </recommendedName>
</protein>
<name>A0AAW2MBW5_SESRA</name>
<organism evidence="2">
    <name type="scientific">Sesamum radiatum</name>
    <name type="common">Black benniseed</name>
    <dbReference type="NCBI Taxonomy" id="300843"/>
    <lineage>
        <taxon>Eukaryota</taxon>
        <taxon>Viridiplantae</taxon>
        <taxon>Streptophyta</taxon>
        <taxon>Embryophyta</taxon>
        <taxon>Tracheophyta</taxon>
        <taxon>Spermatophyta</taxon>
        <taxon>Magnoliopsida</taxon>
        <taxon>eudicotyledons</taxon>
        <taxon>Gunneridae</taxon>
        <taxon>Pentapetalae</taxon>
        <taxon>asterids</taxon>
        <taxon>lamiids</taxon>
        <taxon>Lamiales</taxon>
        <taxon>Pedaliaceae</taxon>
        <taxon>Sesamum</taxon>
    </lineage>
</organism>
<reference evidence="2" key="2">
    <citation type="journal article" date="2024" name="Plant">
        <title>Genomic evolution and insights into agronomic trait innovations of Sesamum species.</title>
        <authorList>
            <person name="Miao H."/>
            <person name="Wang L."/>
            <person name="Qu L."/>
            <person name="Liu H."/>
            <person name="Sun Y."/>
            <person name="Le M."/>
            <person name="Wang Q."/>
            <person name="Wei S."/>
            <person name="Zheng Y."/>
            <person name="Lin W."/>
            <person name="Duan Y."/>
            <person name="Cao H."/>
            <person name="Xiong S."/>
            <person name="Wang X."/>
            <person name="Wei L."/>
            <person name="Li C."/>
            <person name="Ma Q."/>
            <person name="Ju M."/>
            <person name="Zhao R."/>
            <person name="Li G."/>
            <person name="Mu C."/>
            <person name="Tian Q."/>
            <person name="Mei H."/>
            <person name="Zhang T."/>
            <person name="Gao T."/>
            <person name="Zhang H."/>
        </authorList>
    </citation>
    <scope>NUCLEOTIDE SEQUENCE</scope>
    <source>
        <strain evidence="2">G02</strain>
    </source>
</reference>
<dbReference type="PANTHER" id="PTHR33116">
    <property type="entry name" value="REVERSE TRANSCRIPTASE ZINC-BINDING DOMAIN-CONTAINING PROTEIN-RELATED-RELATED"/>
    <property type="match status" value="1"/>
</dbReference>
<dbReference type="AlphaFoldDB" id="A0AAW2MBW5"/>
<reference evidence="2" key="1">
    <citation type="submission" date="2020-06" db="EMBL/GenBank/DDBJ databases">
        <authorList>
            <person name="Li T."/>
            <person name="Hu X."/>
            <person name="Zhang T."/>
            <person name="Song X."/>
            <person name="Zhang H."/>
            <person name="Dai N."/>
            <person name="Sheng W."/>
            <person name="Hou X."/>
            <person name="Wei L."/>
        </authorList>
    </citation>
    <scope>NUCLEOTIDE SEQUENCE</scope>
    <source>
        <strain evidence="2">G02</strain>
        <tissue evidence="2">Leaf</tissue>
    </source>
</reference>
<evidence type="ECO:0000259" key="1">
    <source>
        <dbReference type="Pfam" id="PF13966"/>
    </source>
</evidence>
<gene>
    <name evidence="2" type="ORF">Sradi_4886400</name>
</gene>
<dbReference type="EMBL" id="JACGWJ010000022">
    <property type="protein sequence ID" value="KAL0328997.1"/>
    <property type="molecule type" value="Genomic_DNA"/>
</dbReference>
<evidence type="ECO:0000313" key="2">
    <source>
        <dbReference type="EMBL" id="KAL0328997.1"/>
    </source>
</evidence>